<dbReference type="PANTHER" id="PTHR21301">
    <property type="entry name" value="REVERSE TRANSCRIPTASE"/>
    <property type="match status" value="1"/>
</dbReference>
<protein>
    <recommendedName>
        <fullName evidence="4">Reverse transcriptase domain-containing protein</fullName>
    </recommendedName>
</protein>
<dbReference type="AlphaFoldDB" id="A0A815LL56"/>
<sequence>MSESDHRSMSTTSKSSYHKINWKDMEWYDNVFDILDRNNDVLEYTKEELNRYFTSGHLNVTIDEEAAEQEEEDDIIDDDDNLFIYNSVESTEEEVLSQQFSQLSTENESEEGGSSVVSSKRKLNTTSAPYVVFKRIKSANDNDPNVTEGEEEEEQDQIPAYLLTTNKSFDHMIQKVMNTASSIDMNDLRQLALLIHHIAALNIQKQVTIVYLRSGIGKLRESEPSLTEVDRRVWPMQVTSALAEKRKQGKIATTVQISTEDEHRDHENLVNERLQQINERIEQYQRQFNEKKNQLIGLTSTIEEAIVKYVQHYGVIPLQMKRDMKIALLEYDYDAEILERKYLEEKPNDYQIEVAKRLYQAKYEFEKSKRELLELKQRVFYNKPLSICKSVQTSLQISNDTVTTAMIKQLDLIALQIIKAEVKFYLLEKKFDAEYGKMLENHRNLVKNKGISTTLNNIIDQRLTNIVDRWRTIYDYRINFYLRSSYGDLENMNHDKNNDTTEQSSIKNIESFSNLINHTKYQLNSKQIQLLNRGPTYTPPCQMSLFSSSTSSQSLNDIVKKQFAPLKHQMASVLSKHHINIALSWEVQNTINQKFVDYFSTSIPLNIRQRTVYEMDLVQSIRLFLKKNNLILRRTADNQNTFYLGETKVFDAVANEYLLKSDAYNVLRTIVKEEDKQEWQNDLNARIEAMNDALQILKRRKALDKNVVDTLITDLNKVKLPYLYFLPDVSKENELSLIPKIVAQHSITSKISKYVHRLLRSFVDEKMKSLTFRDEVDFMQKLYYYTYNQQRLKPTTLFCRIKITNFYTLNEHEKMIDTVTYFLQDNSVTNKVNQVSIMTIKNLLQLFIFNNLFCYENKIYTIMKGSPNTMALSDTLANIYLFDWQKLILKEVQQKDEFFGRYKDEIFFTWNDSDHVLRTYLHAVQNVQSNVHFQVSIGSSVRFFGAHVENRQGQLYTRVHPDLFMQNYTLPYVVGHTKLKHSNYLRAALLRAICYCSLVEDFHRERIYLELSYLINGYSLLFVESHVQNFFNYFRLDNMRYRSDQTIYHSFRRQWFDLLGTQHTLSDQLQQFDDHGNVIRFHYLYDYGPRCQFNQQFHELWSKYFCHHPVFSTERSEILLTTKQLHSLNALLARHKSSVEIQ</sequence>
<name>A0A815LL56_9BILA</name>
<reference evidence="2" key="1">
    <citation type="submission" date="2021-02" db="EMBL/GenBank/DDBJ databases">
        <authorList>
            <person name="Nowell W R."/>
        </authorList>
    </citation>
    <scope>NUCLEOTIDE SEQUENCE</scope>
</reference>
<gene>
    <name evidence="2" type="ORF">IZO911_LOCUS39919</name>
</gene>
<comment type="caution">
    <text evidence="2">The sequence shown here is derived from an EMBL/GenBank/DDBJ whole genome shotgun (WGS) entry which is preliminary data.</text>
</comment>
<dbReference type="Proteomes" id="UP000663860">
    <property type="component" value="Unassembled WGS sequence"/>
</dbReference>
<accession>A0A815LL56</accession>
<evidence type="ECO:0000313" key="2">
    <source>
        <dbReference type="EMBL" id="CAF1408243.1"/>
    </source>
</evidence>
<evidence type="ECO:0000256" key="1">
    <source>
        <dbReference type="SAM" id="Coils"/>
    </source>
</evidence>
<feature type="coiled-coil region" evidence="1">
    <location>
        <begin position="267"/>
        <end position="301"/>
    </location>
</feature>
<evidence type="ECO:0008006" key="4">
    <source>
        <dbReference type="Google" id="ProtNLM"/>
    </source>
</evidence>
<organism evidence="2 3">
    <name type="scientific">Adineta steineri</name>
    <dbReference type="NCBI Taxonomy" id="433720"/>
    <lineage>
        <taxon>Eukaryota</taxon>
        <taxon>Metazoa</taxon>
        <taxon>Spiralia</taxon>
        <taxon>Gnathifera</taxon>
        <taxon>Rotifera</taxon>
        <taxon>Eurotatoria</taxon>
        <taxon>Bdelloidea</taxon>
        <taxon>Adinetida</taxon>
        <taxon>Adinetidae</taxon>
        <taxon>Adineta</taxon>
    </lineage>
</organism>
<evidence type="ECO:0000313" key="3">
    <source>
        <dbReference type="Proteomes" id="UP000663860"/>
    </source>
</evidence>
<keyword evidence="1" id="KW-0175">Coiled coil</keyword>
<dbReference type="EMBL" id="CAJNOE010001278">
    <property type="protein sequence ID" value="CAF1408243.1"/>
    <property type="molecule type" value="Genomic_DNA"/>
</dbReference>
<proteinExistence type="predicted"/>
<dbReference type="PANTHER" id="PTHR21301:SF10">
    <property type="entry name" value="REVERSE TRANSCRIPTASE DOMAIN-CONTAINING PROTEIN"/>
    <property type="match status" value="1"/>
</dbReference>